<dbReference type="PANTHER" id="PTHR30282">
    <property type="entry name" value="P-AMINOBENZOYL GLUTAMATE TRANSPORTER"/>
    <property type="match status" value="1"/>
</dbReference>
<dbReference type="GO" id="GO:0015558">
    <property type="term" value="F:secondary active p-aminobenzoyl-glutamate transmembrane transporter activity"/>
    <property type="evidence" value="ECO:0007669"/>
    <property type="project" value="InterPro"/>
</dbReference>
<feature type="transmembrane region" description="Helical" evidence="1">
    <location>
        <begin position="26"/>
        <end position="44"/>
    </location>
</feature>
<dbReference type="InterPro" id="IPR004697">
    <property type="entry name" value="AbgT"/>
</dbReference>
<comment type="caution">
    <text evidence="2">The sequence shown here is derived from an EMBL/GenBank/DDBJ whole genome shotgun (WGS) entry which is preliminary data.</text>
</comment>
<accession>A0A7V2B010</accession>
<feature type="transmembrane region" description="Helical" evidence="1">
    <location>
        <begin position="160"/>
        <end position="180"/>
    </location>
</feature>
<protein>
    <submittedName>
        <fullName evidence="2">AbgT family transporter</fullName>
    </submittedName>
</protein>
<sequence length="506" mass="53950">MNRKSTRSGGWLAWIERSGNALPDPVSLFFILIGLVMVISALLATMGVEATHPGTGETIRVQNLFSAELIRRLLMEMPRTFAGFPPLGLVLVVMLGIGVADKTGLIAAALRGMLRRVPPKLLSAAVVFVGIMSSLAVDAGYVVVIPLGAFVFWAAGRHPLAGLAAAFAGVSGAFSANLLLTSLDPLLAGFTQSAAQLIDPNYIVRETANYYVIVALTPLLTLVGMAVTEWIVEPRLGPYQGQADVADLPAEFSPEERRGLRWAGLALLGVLGLIGFLVLPPGAPLRGEDGSLAPFYGSIVAIMFLFFLIPGLAYGIATGRIKSDRDAVRMSSEAMSDMALYIVLAFAAAHFIAAFNWSNLGAILAIKGAELLKSLGLSDVPLLVGIILVSATINLFIGSASAKWALLAPIFVPMFMLLGFSPELVQMAYRVGDSATNIITPLLPYFPLILTFALRYDRSAGIGTLIALMLPYALSFLLAMTLMLILWILLGLPLGPDIPLRYEVIR</sequence>
<dbReference type="GO" id="GO:1902604">
    <property type="term" value="P:p-aminobenzoyl-glutamate transmembrane transport"/>
    <property type="evidence" value="ECO:0007669"/>
    <property type="project" value="InterPro"/>
</dbReference>
<feature type="transmembrane region" description="Helical" evidence="1">
    <location>
        <begin position="404"/>
        <end position="422"/>
    </location>
</feature>
<reference evidence="2" key="1">
    <citation type="journal article" date="2020" name="mSystems">
        <title>Genome- and Community-Level Interaction Insights into Carbon Utilization and Element Cycling Functions of Hydrothermarchaeota in Hydrothermal Sediment.</title>
        <authorList>
            <person name="Zhou Z."/>
            <person name="Liu Y."/>
            <person name="Xu W."/>
            <person name="Pan J."/>
            <person name="Luo Z.H."/>
            <person name="Li M."/>
        </authorList>
    </citation>
    <scope>NUCLEOTIDE SEQUENCE [LARGE SCALE GENOMIC DNA]</scope>
    <source>
        <strain evidence="2">SpSt-143</strain>
    </source>
</reference>
<dbReference type="AlphaFoldDB" id="A0A7V2B010"/>
<name>A0A7V2B010_RHOMR</name>
<keyword evidence="1" id="KW-0812">Transmembrane</keyword>
<evidence type="ECO:0000313" key="2">
    <source>
        <dbReference type="EMBL" id="HER95801.1"/>
    </source>
</evidence>
<keyword evidence="1" id="KW-1133">Transmembrane helix</keyword>
<feature type="transmembrane region" description="Helical" evidence="1">
    <location>
        <begin position="380"/>
        <end position="397"/>
    </location>
</feature>
<gene>
    <name evidence="2" type="ORF">ENO59_04710</name>
</gene>
<feature type="transmembrane region" description="Helical" evidence="1">
    <location>
        <begin position="466"/>
        <end position="490"/>
    </location>
</feature>
<proteinExistence type="predicted"/>
<dbReference type="PANTHER" id="PTHR30282:SF0">
    <property type="entry name" value="P-AMINOBENZOYL-GLUTAMATE TRANSPORT PROTEIN"/>
    <property type="match status" value="1"/>
</dbReference>
<keyword evidence="1" id="KW-0472">Membrane</keyword>
<organism evidence="2">
    <name type="scientific">Rhodothermus marinus</name>
    <name type="common">Rhodothermus obamensis</name>
    <dbReference type="NCBI Taxonomy" id="29549"/>
    <lineage>
        <taxon>Bacteria</taxon>
        <taxon>Pseudomonadati</taxon>
        <taxon>Rhodothermota</taxon>
        <taxon>Rhodothermia</taxon>
        <taxon>Rhodothermales</taxon>
        <taxon>Rhodothermaceae</taxon>
        <taxon>Rhodothermus</taxon>
    </lineage>
</organism>
<feature type="transmembrane region" description="Helical" evidence="1">
    <location>
        <begin position="120"/>
        <end position="153"/>
    </location>
</feature>
<feature type="transmembrane region" description="Helical" evidence="1">
    <location>
        <begin position="434"/>
        <end position="454"/>
    </location>
</feature>
<feature type="transmembrane region" description="Helical" evidence="1">
    <location>
        <begin position="262"/>
        <end position="283"/>
    </location>
</feature>
<dbReference type="Pfam" id="PF03806">
    <property type="entry name" value="ABG_transport"/>
    <property type="match status" value="1"/>
</dbReference>
<feature type="transmembrane region" description="Helical" evidence="1">
    <location>
        <begin position="338"/>
        <end position="360"/>
    </location>
</feature>
<dbReference type="EMBL" id="DSGB01000004">
    <property type="protein sequence ID" value="HER95801.1"/>
    <property type="molecule type" value="Genomic_DNA"/>
</dbReference>
<feature type="transmembrane region" description="Helical" evidence="1">
    <location>
        <begin position="295"/>
        <end position="317"/>
    </location>
</feature>
<feature type="transmembrane region" description="Helical" evidence="1">
    <location>
        <begin position="81"/>
        <end position="100"/>
    </location>
</feature>
<evidence type="ECO:0000256" key="1">
    <source>
        <dbReference type="SAM" id="Phobius"/>
    </source>
</evidence>